<evidence type="ECO:0000313" key="2">
    <source>
        <dbReference type="EMBL" id="AWH86255.1"/>
    </source>
</evidence>
<name>A0A2S1R0T8_9FLAO</name>
<dbReference type="OrthoDB" id="1377491at2"/>
<evidence type="ECO:0000256" key="1">
    <source>
        <dbReference type="SAM" id="Phobius"/>
    </source>
</evidence>
<reference evidence="2 3" key="1">
    <citation type="submission" date="2018-04" db="EMBL/GenBank/DDBJ databases">
        <title>Genome sequencing of Flavobacterium sp. HYN0059.</title>
        <authorList>
            <person name="Yi H."/>
            <person name="Baek C."/>
        </authorList>
    </citation>
    <scope>NUCLEOTIDE SEQUENCE [LARGE SCALE GENOMIC DNA]</scope>
    <source>
        <strain evidence="2 3">HYN0059</strain>
    </source>
</reference>
<sequence>MDFRKPKTLLLSLLVTVIGAFIIILVLGISLGSGSLGTWGMNKTVGWAWDLMNDLAALLAIFSTLLFVFGYTFLWILKMRLNSIVSVINLCFLFALPVMWGIEHIKYEYLFTFLTALGVIISFIINTVFAIRYKLKDKQVS</sequence>
<dbReference type="KEGG" id="falb:HYN59_14550"/>
<organism evidence="2 3">
    <name type="scientific">Flavobacterium album</name>
    <dbReference type="NCBI Taxonomy" id="2175091"/>
    <lineage>
        <taxon>Bacteria</taxon>
        <taxon>Pseudomonadati</taxon>
        <taxon>Bacteroidota</taxon>
        <taxon>Flavobacteriia</taxon>
        <taxon>Flavobacteriales</taxon>
        <taxon>Flavobacteriaceae</taxon>
        <taxon>Flavobacterium</taxon>
    </lineage>
</organism>
<gene>
    <name evidence="2" type="ORF">HYN59_14550</name>
</gene>
<keyword evidence="1" id="KW-0812">Transmembrane</keyword>
<feature type="transmembrane region" description="Helical" evidence="1">
    <location>
        <begin position="84"/>
        <end position="103"/>
    </location>
</feature>
<feature type="transmembrane region" description="Helical" evidence="1">
    <location>
        <begin position="109"/>
        <end position="131"/>
    </location>
</feature>
<dbReference type="Proteomes" id="UP000244929">
    <property type="component" value="Chromosome"/>
</dbReference>
<keyword evidence="1" id="KW-0472">Membrane</keyword>
<dbReference type="AlphaFoldDB" id="A0A2S1R0T8"/>
<dbReference type="RefSeq" id="WP_108778978.1">
    <property type="nucleotide sequence ID" value="NZ_CP029186.1"/>
</dbReference>
<feature type="transmembrane region" description="Helical" evidence="1">
    <location>
        <begin position="9"/>
        <end position="35"/>
    </location>
</feature>
<keyword evidence="3" id="KW-1185">Reference proteome</keyword>
<protein>
    <submittedName>
        <fullName evidence="2">Uncharacterized protein</fullName>
    </submittedName>
</protein>
<proteinExistence type="predicted"/>
<evidence type="ECO:0000313" key="3">
    <source>
        <dbReference type="Proteomes" id="UP000244929"/>
    </source>
</evidence>
<feature type="transmembrane region" description="Helical" evidence="1">
    <location>
        <begin position="55"/>
        <end position="77"/>
    </location>
</feature>
<accession>A0A2S1R0T8</accession>
<dbReference type="EMBL" id="CP029186">
    <property type="protein sequence ID" value="AWH86255.1"/>
    <property type="molecule type" value="Genomic_DNA"/>
</dbReference>
<keyword evidence="1" id="KW-1133">Transmembrane helix</keyword>